<reference evidence="2" key="1">
    <citation type="journal article" date="2015" name="Nature">
        <title>Complex archaea that bridge the gap between prokaryotes and eukaryotes.</title>
        <authorList>
            <person name="Spang A."/>
            <person name="Saw J.H."/>
            <person name="Jorgensen S.L."/>
            <person name="Zaremba-Niedzwiedzka K."/>
            <person name="Martijn J."/>
            <person name="Lind A.E."/>
            <person name="van Eijk R."/>
            <person name="Schleper C."/>
            <person name="Guy L."/>
            <person name="Ettema T.J."/>
        </authorList>
    </citation>
    <scope>NUCLEOTIDE SEQUENCE</scope>
</reference>
<protein>
    <recommendedName>
        <fullName evidence="1">Uncharacterized protein YfbK C-terminal domain-containing protein</fullName>
    </recommendedName>
</protein>
<dbReference type="AlphaFoldDB" id="A0A0F9DQ45"/>
<dbReference type="EMBL" id="LAZR01028043">
    <property type="protein sequence ID" value="KKL63804.1"/>
    <property type="molecule type" value="Genomic_DNA"/>
</dbReference>
<evidence type="ECO:0000313" key="2">
    <source>
        <dbReference type="EMBL" id="KKL63804.1"/>
    </source>
</evidence>
<dbReference type="Pfam" id="PF12034">
    <property type="entry name" value="YfbK_C"/>
    <property type="match status" value="1"/>
</dbReference>
<feature type="domain" description="Uncharacterized protein YfbK C-terminal" evidence="1">
    <location>
        <begin position="1"/>
        <end position="124"/>
    </location>
</feature>
<gene>
    <name evidence="2" type="ORF">LCGC14_2171440</name>
</gene>
<dbReference type="InterPro" id="IPR021908">
    <property type="entry name" value="YfbK_C"/>
</dbReference>
<organism evidence="2">
    <name type="scientific">marine sediment metagenome</name>
    <dbReference type="NCBI Taxonomy" id="412755"/>
    <lineage>
        <taxon>unclassified sequences</taxon>
        <taxon>metagenomes</taxon>
        <taxon>ecological metagenomes</taxon>
    </lineage>
</organism>
<proteinExistence type="predicted"/>
<evidence type="ECO:0000259" key="1">
    <source>
        <dbReference type="Pfam" id="PF12034"/>
    </source>
</evidence>
<accession>A0A0F9DQ45</accession>
<sequence>MYEINLTEAGAETATELRYQKTDIKDDACASNEMMMIKFRYKEPGEEKSRLIEEPVSFNPVSLNEASDNFKFSAAVAAFALILKDSEYKGSADYSLVLELAEQSIGIDREWYRKEFLGLVKSAQWQSIK</sequence>
<name>A0A0F9DQ45_9ZZZZ</name>
<comment type="caution">
    <text evidence="2">The sequence shown here is derived from an EMBL/GenBank/DDBJ whole genome shotgun (WGS) entry which is preliminary data.</text>
</comment>